<keyword evidence="2" id="KW-1185">Reference proteome</keyword>
<dbReference type="Proteomes" id="UP000551327">
    <property type="component" value="Unassembled WGS sequence"/>
</dbReference>
<dbReference type="Pfam" id="PF10983">
    <property type="entry name" value="DUF2793"/>
    <property type="match status" value="1"/>
</dbReference>
<name>A0A7X1G1G2_9SPHN</name>
<dbReference type="RefSeq" id="WP_185680778.1">
    <property type="nucleotide sequence ID" value="NZ_JACLAX010000036.1"/>
</dbReference>
<protein>
    <submittedName>
        <fullName evidence="1">DUF2793 domain-containing protein</fullName>
    </submittedName>
</protein>
<sequence>MVDPLRLDGATARFALPLLFAGQAQKEVFVNQALAVLDGTLHCAIEGEAQTPPPNPVDGTAWLVGPAPTGDWTGCAGQIALRQGGQWLFVVPGDGFQLLDRSRRQVRHCIAGTWRAPDLPAPPSGGTVIDAEARQAWRALVAALQQWGVFPA</sequence>
<comment type="caution">
    <text evidence="1">The sequence shown here is derived from an EMBL/GenBank/DDBJ whole genome shotgun (WGS) entry which is preliminary data.</text>
</comment>
<organism evidence="1 2">
    <name type="scientific">Novosphingobium piscinae</name>
    <dbReference type="NCBI Taxonomy" id="1507448"/>
    <lineage>
        <taxon>Bacteria</taxon>
        <taxon>Pseudomonadati</taxon>
        <taxon>Pseudomonadota</taxon>
        <taxon>Alphaproteobacteria</taxon>
        <taxon>Sphingomonadales</taxon>
        <taxon>Sphingomonadaceae</taxon>
        <taxon>Novosphingobium</taxon>
    </lineage>
</organism>
<gene>
    <name evidence="1" type="ORF">H7F53_17345</name>
</gene>
<accession>A0A7X1G1G2</accession>
<dbReference type="AlphaFoldDB" id="A0A7X1G1G2"/>
<proteinExistence type="predicted"/>
<dbReference type="InterPro" id="IPR021251">
    <property type="entry name" value="DUF2793"/>
</dbReference>
<reference evidence="1 2" key="1">
    <citation type="submission" date="2020-08" db="EMBL/GenBank/DDBJ databases">
        <title>The genome sequence of type strain Novosphingobium piscinae KCTC 42194.</title>
        <authorList>
            <person name="Liu Y."/>
        </authorList>
    </citation>
    <scope>NUCLEOTIDE SEQUENCE [LARGE SCALE GENOMIC DNA]</scope>
    <source>
        <strain evidence="1 2">KCTC 42194</strain>
    </source>
</reference>
<evidence type="ECO:0000313" key="1">
    <source>
        <dbReference type="EMBL" id="MBC2670923.1"/>
    </source>
</evidence>
<evidence type="ECO:0000313" key="2">
    <source>
        <dbReference type="Proteomes" id="UP000551327"/>
    </source>
</evidence>
<dbReference type="EMBL" id="JACLAX010000036">
    <property type="protein sequence ID" value="MBC2670923.1"/>
    <property type="molecule type" value="Genomic_DNA"/>
</dbReference>